<sequence length="171" mass="19185">MTRVLIVSDSHGFKLELKKLAEQYEGKVDAMIHCGDSELGYNAKPMAYFDQKVTGNCDYDSDYPDEAVFTVGNLTYFVAHGHMHQVKTSLDPISYRASEHGAHIVCHGHSHLAHATKRGDQLIINPGSIRLPRGRQEETYAILTSSDNEINVHFYQLDGHEVEDLAMTIQL</sequence>
<accession>A0A2V3WA85</accession>
<dbReference type="Gene3D" id="3.60.21.10">
    <property type="match status" value="1"/>
</dbReference>
<evidence type="ECO:0000313" key="4">
    <source>
        <dbReference type="EMBL" id="PXW90054.1"/>
    </source>
</evidence>
<evidence type="ECO:0000256" key="2">
    <source>
        <dbReference type="RuleBase" id="RU362039"/>
    </source>
</evidence>
<dbReference type="EMBL" id="QJJR01000008">
    <property type="protein sequence ID" value="PXW90054.1"/>
    <property type="molecule type" value="Genomic_DNA"/>
</dbReference>
<proteinExistence type="inferred from homology"/>
<dbReference type="InterPro" id="IPR041802">
    <property type="entry name" value="MPP_YfcE"/>
</dbReference>
<dbReference type="InterPro" id="IPR029052">
    <property type="entry name" value="Metallo-depent_PP-like"/>
</dbReference>
<dbReference type="Proteomes" id="UP000247922">
    <property type="component" value="Unassembled WGS sequence"/>
</dbReference>
<dbReference type="InterPro" id="IPR000979">
    <property type="entry name" value="Phosphodiesterase_MJ0936/Vps29"/>
</dbReference>
<dbReference type="InterPro" id="IPR024654">
    <property type="entry name" value="Calcineurin-like_PHP_lpxH"/>
</dbReference>
<dbReference type="Pfam" id="PF12850">
    <property type="entry name" value="Metallophos_2"/>
    <property type="match status" value="1"/>
</dbReference>
<name>A0A2V3WA85_9BACI</name>
<organism evidence="4 5">
    <name type="scientific">Streptohalobacillus salinus</name>
    <dbReference type="NCBI Taxonomy" id="621096"/>
    <lineage>
        <taxon>Bacteria</taxon>
        <taxon>Bacillati</taxon>
        <taxon>Bacillota</taxon>
        <taxon>Bacilli</taxon>
        <taxon>Bacillales</taxon>
        <taxon>Bacillaceae</taxon>
        <taxon>Streptohalobacillus</taxon>
    </lineage>
</organism>
<dbReference type="RefSeq" id="WP_110251590.1">
    <property type="nucleotide sequence ID" value="NZ_QJJR01000008.1"/>
</dbReference>
<dbReference type="OrthoDB" id="9800565at2"/>
<comment type="similarity">
    <text evidence="1 2">Belongs to the metallophosphoesterase superfamily. YfcE family.</text>
</comment>
<dbReference type="EC" id="3.1.4.-" evidence="2"/>
<dbReference type="GO" id="GO:0016787">
    <property type="term" value="F:hydrolase activity"/>
    <property type="evidence" value="ECO:0007669"/>
    <property type="project" value="UniProtKB-UniRule"/>
</dbReference>
<evidence type="ECO:0000313" key="5">
    <source>
        <dbReference type="Proteomes" id="UP000247922"/>
    </source>
</evidence>
<dbReference type="PANTHER" id="PTHR11124">
    <property type="entry name" value="VACUOLAR SORTING PROTEIN VPS29"/>
    <property type="match status" value="1"/>
</dbReference>
<keyword evidence="5" id="KW-1185">Reference proteome</keyword>
<gene>
    <name evidence="4" type="ORF">DES38_10868</name>
</gene>
<dbReference type="NCBIfam" id="TIGR00040">
    <property type="entry name" value="yfcE"/>
    <property type="match status" value="1"/>
</dbReference>
<dbReference type="GO" id="GO:0046872">
    <property type="term" value="F:metal ion binding"/>
    <property type="evidence" value="ECO:0007669"/>
    <property type="project" value="UniProtKB-KW"/>
</dbReference>
<feature type="domain" description="Calcineurin-like phosphoesterase" evidence="3">
    <location>
        <begin position="3"/>
        <end position="147"/>
    </location>
</feature>
<dbReference type="SUPFAM" id="SSF56300">
    <property type="entry name" value="Metallo-dependent phosphatases"/>
    <property type="match status" value="1"/>
</dbReference>
<reference evidence="4 5" key="1">
    <citation type="submission" date="2018-05" db="EMBL/GenBank/DDBJ databases">
        <title>Genomic Encyclopedia of Type Strains, Phase IV (KMG-IV): sequencing the most valuable type-strain genomes for metagenomic binning, comparative biology and taxonomic classification.</title>
        <authorList>
            <person name="Goeker M."/>
        </authorList>
    </citation>
    <scope>NUCLEOTIDE SEQUENCE [LARGE SCALE GENOMIC DNA]</scope>
    <source>
        <strain evidence="4 5">DSM 22440</strain>
    </source>
</reference>
<keyword evidence="2" id="KW-0479">Metal-binding</keyword>
<dbReference type="CDD" id="cd00841">
    <property type="entry name" value="MPP_YfcE"/>
    <property type="match status" value="1"/>
</dbReference>
<comment type="cofactor">
    <cofactor evidence="2">
        <name>a divalent metal cation</name>
        <dbReference type="ChEBI" id="CHEBI:60240"/>
    </cofactor>
</comment>
<evidence type="ECO:0000259" key="3">
    <source>
        <dbReference type="Pfam" id="PF12850"/>
    </source>
</evidence>
<protein>
    <recommendedName>
        <fullName evidence="2">Phosphoesterase</fullName>
        <ecNumber evidence="2">3.1.4.-</ecNumber>
    </recommendedName>
</protein>
<dbReference type="AlphaFoldDB" id="A0A2V3WA85"/>
<comment type="caution">
    <text evidence="4">The sequence shown here is derived from an EMBL/GenBank/DDBJ whole genome shotgun (WGS) entry which is preliminary data.</text>
</comment>
<evidence type="ECO:0000256" key="1">
    <source>
        <dbReference type="ARBA" id="ARBA00008950"/>
    </source>
</evidence>